<feature type="domain" description="Antitoxin SocA-like Panacea" evidence="1">
    <location>
        <begin position="114"/>
        <end position="224"/>
    </location>
</feature>
<protein>
    <submittedName>
        <fullName evidence="2">Panacea domain-containing protein</fullName>
    </submittedName>
</protein>
<gene>
    <name evidence="2" type="ORF">ACFSX4_07075</name>
</gene>
<accession>A0ABW5WY45</accession>
<keyword evidence="3" id="KW-1185">Reference proteome</keyword>
<comment type="caution">
    <text evidence="2">The sequence shown here is derived from an EMBL/GenBank/DDBJ whole genome shotgun (WGS) entry which is preliminary data.</text>
</comment>
<name>A0ABW5WY45_9STAP</name>
<reference evidence="3" key="1">
    <citation type="journal article" date="2019" name="Int. J. Syst. Evol. Microbiol.">
        <title>The Global Catalogue of Microorganisms (GCM) 10K type strain sequencing project: providing services to taxonomists for standard genome sequencing and annotation.</title>
        <authorList>
            <consortium name="The Broad Institute Genomics Platform"/>
            <consortium name="The Broad Institute Genome Sequencing Center for Infectious Disease"/>
            <person name="Wu L."/>
            <person name="Ma J."/>
        </authorList>
    </citation>
    <scope>NUCLEOTIDE SEQUENCE [LARGE SCALE GENOMIC DNA]</scope>
    <source>
        <strain evidence="3">KCTC 33575</strain>
    </source>
</reference>
<dbReference type="Pfam" id="PF13274">
    <property type="entry name" value="SocA_Panacea"/>
    <property type="match status" value="1"/>
</dbReference>
<evidence type="ECO:0000259" key="1">
    <source>
        <dbReference type="Pfam" id="PF13274"/>
    </source>
</evidence>
<dbReference type="RefSeq" id="WP_377772960.1">
    <property type="nucleotide sequence ID" value="NZ_JBHUOQ010000001.1"/>
</dbReference>
<dbReference type="EMBL" id="JBHUOQ010000001">
    <property type="protein sequence ID" value="MFD2830231.1"/>
    <property type="molecule type" value="Genomic_DNA"/>
</dbReference>
<sequence length="247" mass="28456">MYKLFMLVSQPSSNLERIGWRKLVTSPSDLEEIQAVKRQLSDLNIEHKFSNHLVSNDGEDMDSIKTKDSFFSDIIFIDDTEKFIELTKISGKQLEAFDIANYILSLKPMTHLKLQKILYIAFERFFIKTNKTLYSNKIVAFDYGPVTLEVFKKYYKNKKVLKNEDDDDSLIQIQNKAISPTVAKIMLSDEGLNVMDIVDSVVTEYAQLNAWDMVDITHKEGTAWDKAYKIGRNTEITTEIINESIAT</sequence>
<proteinExistence type="predicted"/>
<evidence type="ECO:0000313" key="3">
    <source>
        <dbReference type="Proteomes" id="UP001597519"/>
    </source>
</evidence>
<evidence type="ECO:0000313" key="2">
    <source>
        <dbReference type="EMBL" id="MFD2830231.1"/>
    </source>
</evidence>
<organism evidence="2 3">
    <name type="scientific">Corticicoccus populi</name>
    <dbReference type="NCBI Taxonomy" id="1812821"/>
    <lineage>
        <taxon>Bacteria</taxon>
        <taxon>Bacillati</taxon>
        <taxon>Bacillota</taxon>
        <taxon>Bacilli</taxon>
        <taxon>Bacillales</taxon>
        <taxon>Staphylococcaceae</taxon>
        <taxon>Corticicoccus</taxon>
    </lineage>
</organism>
<dbReference type="InterPro" id="IPR025272">
    <property type="entry name" value="SocA_Panacea"/>
</dbReference>
<dbReference type="Proteomes" id="UP001597519">
    <property type="component" value="Unassembled WGS sequence"/>
</dbReference>